<dbReference type="EMBL" id="OY979398">
    <property type="protein sequence ID" value="CAK6604915.1"/>
    <property type="molecule type" value="Genomic_DNA"/>
</dbReference>
<dbReference type="Proteomes" id="UP001497402">
    <property type="component" value="Chromosome"/>
</dbReference>
<protein>
    <submittedName>
        <fullName evidence="1">Uncharacterized protein</fullName>
    </submittedName>
</protein>
<accession>A0AAV1MKA6</accession>
<organism evidence="1 2">
    <name type="scientific">Klebsiella phage vB_Kpn_K22PH164C1</name>
    <dbReference type="NCBI Taxonomy" id="3071617"/>
    <lineage>
        <taxon>Viruses</taxon>
        <taxon>Duplodnaviria</taxon>
        <taxon>Heunggongvirae</taxon>
        <taxon>Uroviricota</taxon>
        <taxon>Caudoviricetes</taxon>
        <taxon>Autographivirales</taxon>
        <taxon>Autosignataviridae</taxon>
        <taxon>Molineuxvirinae</taxon>
        <taxon>Gansuvirus</taxon>
        <taxon>Gansuvirus K22PH164C1</taxon>
    </lineage>
</organism>
<sequence length="80" mass="9302">MLRNSGCLLRQSGRKWRNSLVTTKIPNKKAYMNEEAYRLLVDNILRPSAPSVTKTHEQLVWDECKRHILACIEHNIQVNA</sequence>
<gene>
    <name evidence="1" type="ORF">K22PH164C1_LOCUS43</name>
</gene>
<keyword evidence="2" id="KW-1185">Reference proteome</keyword>
<name>A0AAV1MKA6_9CAUD</name>
<evidence type="ECO:0000313" key="2">
    <source>
        <dbReference type="Proteomes" id="UP001497402"/>
    </source>
</evidence>
<evidence type="ECO:0000313" key="1">
    <source>
        <dbReference type="EMBL" id="CAK6604915.1"/>
    </source>
</evidence>
<reference evidence="1 2" key="1">
    <citation type="submission" date="2023-10" db="EMBL/GenBank/DDBJ databases">
        <authorList>
            <person name="Robby Concha-Eloko"/>
            <person name="Pilar Barberan- Martinez"/>
            <person name="Rafael Sanjuan"/>
            <person name="Pilar Domingo-Calap"/>
        </authorList>
    </citation>
    <scope>NUCLEOTIDE SEQUENCE [LARGE SCALE GENOMIC DNA]</scope>
</reference>
<proteinExistence type="predicted"/>